<evidence type="ECO:0000313" key="7">
    <source>
        <dbReference type="EMBL" id="ORY81075.1"/>
    </source>
</evidence>
<dbReference type="InterPro" id="IPR036322">
    <property type="entry name" value="WD40_repeat_dom_sf"/>
</dbReference>
<evidence type="ECO:0000256" key="3">
    <source>
        <dbReference type="PROSITE-ProRule" id="PRU00221"/>
    </source>
</evidence>
<dbReference type="GO" id="GO:0006281">
    <property type="term" value="P:DNA repair"/>
    <property type="evidence" value="ECO:0007669"/>
    <property type="project" value="TreeGrafter"/>
</dbReference>
<dbReference type="InterPro" id="IPR057646">
    <property type="entry name" value="WD40_WDHD1_1st"/>
</dbReference>
<sequence>MVQINTEYAHERCINDLCYSSNGKSIITVGDDHKIKIKSLKNEDNSKVLTNHTNKVTAIELFGRVFVTGSEDGTAMLFEYPNGKCLGILTRFSLPVRCVCFSPDRKRVAVASDELKIRIINIIEISNVMTIENIDNKIKSIRFDPSGNFLISINVNGIINIWDISNSEPKLIDNKMTNGLISEKNQEKCNISWHINKKHFAIPGNNYDILVFSVENWSFLYKFENNTHEQITSVAWSIKGFYIAATDRSSNILIWRTQDRKLLVKYHHSFPLIKLAWDPKDNDLAFIDEEGNLSIWSGCKQYLDTLNNNSSFPINIDEGGEKDNENVSENIIKDDKNSMKDLYNLFGDTEAEEDLTIKESPTLNNDVKMTDIKDTSNIENNNDEEEIEISEDSYESDEGVDDFVEDDDGAGYSERGYDAPISMRNIRSKHRRKAVRFENKESQPVYSVIESQEAFQPGSTPLLTSSGGTSNKKYLAFNMLGSIYSIRHDDELFTLHVEYHDRSVLRPYSFSNNRNYSMASLCEHGAVFACEGNKENDLKSTLYFKPVETWATKSDWYLELDDDENLLH</sequence>
<feature type="compositionally biased region" description="Acidic residues" evidence="4">
    <location>
        <begin position="381"/>
        <end position="400"/>
    </location>
</feature>
<accession>A0A1Y2FE07</accession>
<dbReference type="GO" id="GO:0006261">
    <property type="term" value="P:DNA-templated DNA replication"/>
    <property type="evidence" value="ECO:0007669"/>
    <property type="project" value="TreeGrafter"/>
</dbReference>
<dbReference type="Pfam" id="PF12341">
    <property type="entry name" value="Mcl1_mid"/>
    <property type="match status" value="1"/>
</dbReference>
<evidence type="ECO:0000313" key="8">
    <source>
        <dbReference type="Proteomes" id="UP000193920"/>
    </source>
</evidence>
<dbReference type="InterPro" id="IPR022100">
    <property type="entry name" value="WDHD1/CFT4_beta-prop_2nd"/>
</dbReference>
<evidence type="ECO:0000256" key="4">
    <source>
        <dbReference type="SAM" id="MobiDB-lite"/>
    </source>
</evidence>
<evidence type="ECO:0000256" key="2">
    <source>
        <dbReference type="ARBA" id="ARBA00022737"/>
    </source>
</evidence>
<evidence type="ECO:0000256" key="1">
    <source>
        <dbReference type="ARBA" id="ARBA00022574"/>
    </source>
</evidence>
<comment type="caution">
    <text evidence="7">The sequence shown here is derived from an EMBL/GenBank/DDBJ whole genome shotgun (WGS) entry which is preliminary data.</text>
</comment>
<keyword evidence="1 3" id="KW-0853">WD repeat</keyword>
<dbReference type="SMART" id="SM00320">
    <property type="entry name" value="WD40"/>
    <property type="match status" value="6"/>
</dbReference>
<feature type="domain" description="WDHD1 first WD40" evidence="6">
    <location>
        <begin position="8"/>
        <end position="295"/>
    </location>
</feature>
<feature type="repeat" description="WD" evidence="3">
    <location>
        <begin position="131"/>
        <end position="172"/>
    </location>
</feature>
<dbReference type="SUPFAM" id="SSF50978">
    <property type="entry name" value="WD40 repeat-like"/>
    <property type="match status" value="1"/>
</dbReference>
<keyword evidence="8" id="KW-1185">Reference proteome</keyword>
<dbReference type="GO" id="GO:0000278">
    <property type="term" value="P:mitotic cell cycle"/>
    <property type="evidence" value="ECO:0007669"/>
    <property type="project" value="TreeGrafter"/>
</dbReference>
<feature type="domain" description="WDHD1/CFT4 second beta-propeller" evidence="5">
    <location>
        <begin position="453"/>
        <end position="565"/>
    </location>
</feature>
<dbReference type="STRING" id="1754190.A0A1Y2FE07"/>
<dbReference type="PANTHER" id="PTHR19932:SF10">
    <property type="entry name" value="WD REPEAT AND HMG-BOX DNA-BINDING PROTEIN 1"/>
    <property type="match status" value="1"/>
</dbReference>
<dbReference type="Proteomes" id="UP000193920">
    <property type="component" value="Unassembled WGS sequence"/>
</dbReference>
<dbReference type="PROSITE" id="PS50082">
    <property type="entry name" value="WD_REPEATS_2"/>
    <property type="match status" value="1"/>
</dbReference>
<dbReference type="Pfam" id="PF24817">
    <property type="entry name" value="WD40_WDHD1_1st"/>
    <property type="match status" value="1"/>
</dbReference>
<dbReference type="InterPro" id="IPR019775">
    <property type="entry name" value="WD40_repeat_CS"/>
</dbReference>
<dbReference type="OrthoDB" id="427368at2759"/>
<dbReference type="GO" id="GO:0043596">
    <property type="term" value="C:nuclear replication fork"/>
    <property type="evidence" value="ECO:0007669"/>
    <property type="project" value="TreeGrafter"/>
</dbReference>
<gene>
    <name evidence="7" type="ORF">LY90DRAFT_16116</name>
</gene>
<evidence type="ECO:0000259" key="5">
    <source>
        <dbReference type="Pfam" id="PF12341"/>
    </source>
</evidence>
<keyword evidence="2" id="KW-0677">Repeat</keyword>
<reference evidence="7 8" key="1">
    <citation type="submission" date="2016-08" db="EMBL/GenBank/DDBJ databases">
        <title>A Parts List for Fungal Cellulosomes Revealed by Comparative Genomics.</title>
        <authorList>
            <consortium name="DOE Joint Genome Institute"/>
            <person name="Haitjema C.H."/>
            <person name="Gilmore S.P."/>
            <person name="Henske J.K."/>
            <person name="Solomon K.V."/>
            <person name="De Groot R."/>
            <person name="Kuo A."/>
            <person name="Mondo S.J."/>
            <person name="Salamov A.A."/>
            <person name="Labutti K."/>
            <person name="Zhao Z."/>
            <person name="Chiniquy J."/>
            <person name="Barry K."/>
            <person name="Brewer H.M."/>
            <person name="Purvine S.O."/>
            <person name="Wright A.T."/>
            <person name="Boxma B."/>
            <person name="Van Alen T."/>
            <person name="Hackstein J.H."/>
            <person name="Baker S.E."/>
            <person name="Grigoriev I.V."/>
            <person name="O'Malley M.A."/>
        </authorList>
    </citation>
    <scope>NUCLEOTIDE SEQUENCE [LARGE SCALE GENOMIC DNA]</scope>
    <source>
        <strain evidence="7 8">G1</strain>
    </source>
</reference>
<dbReference type="GO" id="GO:0003682">
    <property type="term" value="F:chromatin binding"/>
    <property type="evidence" value="ECO:0007669"/>
    <property type="project" value="TreeGrafter"/>
</dbReference>
<dbReference type="PROSITE" id="PS50294">
    <property type="entry name" value="WD_REPEATS_REGION"/>
    <property type="match status" value="1"/>
</dbReference>
<evidence type="ECO:0000259" key="6">
    <source>
        <dbReference type="Pfam" id="PF24817"/>
    </source>
</evidence>
<name>A0A1Y2FE07_9FUNG</name>
<dbReference type="InterPro" id="IPR001680">
    <property type="entry name" value="WD40_rpt"/>
</dbReference>
<dbReference type="Gene3D" id="2.130.10.10">
    <property type="entry name" value="YVTN repeat-like/Quinoprotein amine dehydrogenase"/>
    <property type="match status" value="2"/>
</dbReference>
<proteinExistence type="predicted"/>
<organism evidence="7 8">
    <name type="scientific">Neocallimastix californiae</name>
    <dbReference type="NCBI Taxonomy" id="1754190"/>
    <lineage>
        <taxon>Eukaryota</taxon>
        <taxon>Fungi</taxon>
        <taxon>Fungi incertae sedis</taxon>
        <taxon>Chytridiomycota</taxon>
        <taxon>Chytridiomycota incertae sedis</taxon>
        <taxon>Neocallimastigomycetes</taxon>
        <taxon>Neocallimastigales</taxon>
        <taxon>Neocallimastigaceae</taxon>
        <taxon>Neocallimastix</taxon>
    </lineage>
</organism>
<dbReference type="PANTHER" id="PTHR19932">
    <property type="entry name" value="WD REPEAT AND HMG-BOX DNA BINDING PROTEIN"/>
    <property type="match status" value="1"/>
</dbReference>
<dbReference type="EMBL" id="MCOG01000011">
    <property type="protein sequence ID" value="ORY81075.1"/>
    <property type="molecule type" value="Genomic_DNA"/>
</dbReference>
<feature type="region of interest" description="Disordered" evidence="4">
    <location>
        <begin position="376"/>
        <end position="400"/>
    </location>
</feature>
<dbReference type="PROSITE" id="PS00678">
    <property type="entry name" value="WD_REPEATS_1"/>
    <property type="match status" value="1"/>
</dbReference>
<protein>
    <submittedName>
        <fullName evidence="7">WD40 repeat-like protein</fullName>
    </submittedName>
</protein>
<dbReference type="AlphaFoldDB" id="A0A1Y2FE07"/>
<dbReference type="InterPro" id="IPR015943">
    <property type="entry name" value="WD40/YVTN_repeat-like_dom_sf"/>
</dbReference>